<sequence>MKIFKNIAGIVIILLGGLWMLQGSNIIPGMAMSDNREWLVIGAMLVIFGVVLLYMNNRPVTRLHGIPGEE</sequence>
<keyword evidence="1" id="KW-0472">Membrane</keyword>
<keyword evidence="1" id="KW-1133">Transmembrane helix</keyword>
<evidence type="ECO:0008006" key="4">
    <source>
        <dbReference type="Google" id="ProtNLM"/>
    </source>
</evidence>
<protein>
    <recommendedName>
        <fullName evidence="4">LPXTG cell wall anchor domain-containing protein</fullName>
    </recommendedName>
</protein>
<dbReference type="Proteomes" id="UP000823786">
    <property type="component" value="Unassembled WGS sequence"/>
</dbReference>
<evidence type="ECO:0000256" key="1">
    <source>
        <dbReference type="SAM" id="Phobius"/>
    </source>
</evidence>
<comment type="caution">
    <text evidence="2">The sequence shown here is derived from an EMBL/GenBank/DDBJ whole genome shotgun (WGS) entry which is preliminary data.</text>
</comment>
<evidence type="ECO:0000313" key="3">
    <source>
        <dbReference type="Proteomes" id="UP000823786"/>
    </source>
</evidence>
<gene>
    <name evidence="2" type="ORF">J2Z75_002927</name>
</gene>
<organism evidence="2 3">
    <name type="scientific">Rhizobium herbae</name>
    <dbReference type="NCBI Taxonomy" id="508661"/>
    <lineage>
        <taxon>Bacteria</taxon>
        <taxon>Pseudomonadati</taxon>
        <taxon>Pseudomonadota</taxon>
        <taxon>Alphaproteobacteria</taxon>
        <taxon>Hyphomicrobiales</taxon>
        <taxon>Rhizobiaceae</taxon>
        <taxon>Rhizobium/Agrobacterium group</taxon>
        <taxon>Rhizobium</taxon>
    </lineage>
</organism>
<keyword evidence="1" id="KW-0812">Transmembrane</keyword>
<dbReference type="RefSeq" id="WP_209853469.1">
    <property type="nucleotide sequence ID" value="NZ_JAGGJV010000005.1"/>
</dbReference>
<feature type="transmembrane region" description="Helical" evidence="1">
    <location>
        <begin position="39"/>
        <end position="55"/>
    </location>
</feature>
<dbReference type="EMBL" id="JAGGJV010000005">
    <property type="protein sequence ID" value="MBP1859410.1"/>
    <property type="molecule type" value="Genomic_DNA"/>
</dbReference>
<evidence type="ECO:0000313" key="2">
    <source>
        <dbReference type="EMBL" id="MBP1859410.1"/>
    </source>
</evidence>
<reference evidence="2 3" key="1">
    <citation type="submission" date="2021-03" db="EMBL/GenBank/DDBJ databases">
        <title>Genomic Encyclopedia of Type Strains, Phase IV (KMG-IV): sequencing the most valuable type-strain genomes for metagenomic binning, comparative biology and taxonomic classification.</title>
        <authorList>
            <person name="Goeker M."/>
        </authorList>
    </citation>
    <scope>NUCLEOTIDE SEQUENCE [LARGE SCALE GENOMIC DNA]</scope>
    <source>
        <strain evidence="2 3">DSM 26427</strain>
    </source>
</reference>
<keyword evidence="3" id="KW-1185">Reference proteome</keyword>
<accession>A0ABS4ENA8</accession>
<name>A0ABS4ENA8_9HYPH</name>
<proteinExistence type="predicted"/>